<sequence length="52" mass="6222">MQPYNQKYEAVTPLIERGVKIYWEQYMGTLTDEGVESIQVRTIWFYALFTTL</sequence>
<gene>
    <name evidence="1" type="ORF">Hyperionvirus4_155</name>
</gene>
<dbReference type="EMBL" id="MK072386">
    <property type="protein sequence ID" value="AYV83190.1"/>
    <property type="molecule type" value="Genomic_DNA"/>
</dbReference>
<proteinExistence type="predicted"/>
<evidence type="ECO:0000313" key="1">
    <source>
        <dbReference type="EMBL" id="AYV83190.1"/>
    </source>
</evidence>
<accession>A0A3G5A7E5</accession>
<organism evidence="1">
    <name type="scientific">Hyperionvirus sp</name>
    <dbReference type="NCBI Taxonomy" id="2487770"/>
    <lineage>
        <taxon>Viruses</taxon>
        <taxon>Varidnaviria</taxon>
        <taxon>Bamfordvirae</taxon>
        <taxon>Nucleocytoviricota</taxon>
        <taxon>Megaviricetes</taxon>
        <taxon>Imitervirales</taxon>
        <taxon>Mimiviridae</taxon>
        <taxon>Klosneuvirinae</taxon>
    </lineage>
</organism>
<protein>
    <submittedName>
        <fullName evidence="1">Uncharacterized protein</fullName>
    </submittedName>
</protein>
<reference evidence="1" key="1">
    <citation type="submission" date="2018-10" db="EMBL/GenBank/DDBJ databases">
        <title>Hidden diversity of soil giant viruses.</title>
        <authorList>
            <person name="Schulz F."/>
            <person name="Alteio L."/>
            <person name="Goudeau D."/>
            <person name="Ryan E.M."/>
            <person name="Malmstrom R.R."/>
            <person name="Blanchard J."/>
            <person name="Woyke T."/>
        </authorList>
    </citation>
    <scope>NUCLEOTIDE SEQUENCE</scope>
    <source>
        <strain evidence="1">HYV1</strain>
    </source>
</reference>
<name>A0A3G5A7E5_9VIRU</name>